<organism evidence="1 2">
    <name type="scientific">Spartinivicinus marinus</name>
    <dbReference type="NCBI Taxonomy" id="2994442"/>
    <lineage>
        <taxon>Bacteria</taxon>
        <taxon>Pseudomonadati</taxon>
        <taxon>Pseudomonadota</taxon>
        <taxon>Gammaproteobacteria</taxon>
        <taxon>Oceanospirillales</taxon>
        <taxon>Zooshikellaceae</taxon>
        <taxon>Spartinivicinus</taxon>
    </lineage>
</organism>
<evidence type="ECO:0000313" key="1">
    <source>
        <dbReference type="EMBL" id="NYZ70142.1"/>
    </source>
</evidence>
<dbReference type="EMBL" id="JACCKB010000293">
    <property type="protein sequence ID" value="NYZ70142.1"/>
    <property type="molecule type" value="Genomic_DNA"/>
</dbReference>
<comment type="caution">
    <text evidence="1">The sequence shown here is derived from an EMBL/GenBank/DDBJ whole genome shotgun (WGS) entry which is preliminary data.</text>
</comment>
<protein>
    <submittedName>
        <fullName evidence="1">Uncharacterized protein</fullName>
    </submittedName>
</protein>
<gene>
    <name evidence="1" type="ORF">H0A36_29450</name>
</gene>
<name>A0A853IE77_9GAMM</name>
<accession>A0A853IE77</accession>
<keyword evidence="2" id="KW-1185">Reference proteome</keyword>
<dbReference type="RefSeq" id="WP_180572071.1">
    <property type="nucleotide sequence ID" value="NZ_JACCKB010000293.1"/>
</dbReference>
<sequence>MRLQPPAVRTNEIEKQIKRDFSKHQVTKLVNTEHAQIYRCQQPNTWINGFDIILAPTCITVSGDIGEVLYTVGRGLNFLAGYGCSNYGFEKLDDAYRNQKEVNNYALAEHMYNLIYDLLELEKINSKDFPEELIPPSEIDESKPEKLQLAIEFLWLDVVEKLYLPDEYIENEEYPEWLNQIEISEENLEIIYNMIDHLRDHDYTPDEHELYQIIRDTNWDAIDPEWFDGGFLIAARRVSWVTSCAQWAATKWLEENQSKAA</sequence>
<proteinExistence type="predicted"/>
<reference evidence="1 2" key="1">
    <citation type="submission" date="2020-07" db="EMBL/GenBank/DDBJ databases">
        <title>Endozoicomonas sp. nov., isolated from sediment.</title>
        <authorList>
            <person name="Gu T."/>
        </authorList>
    </citation>
    <scope>NUCLEOTIDE SEQUENCE [LARGE SCALE GENOMIC DNA]</scope>
    <source>
        <strain evidence="1 2">SM1973</strain>
    </source>
</reference>
<dbReference type="Proteomes" id="UP000569732">
    <property type="component" value="Unassembled WGS sequence"/>
</dbReference>
<dbReference type="AlphaFoldDB" id="A0A853IE77"/>
<evidence type="ECO:0000313" key="2">
    <source>
        <dbReference type="Proteomes" id="UP000569732"/>
    </source>
</evidence>